<dbReference type="FunFam" id="3.40.50.300:FF:000137">
    <property type="entry name" value="Replication-associated recombination protein A"/>
    <property type="match status" value="1"/>
</dbReference>
<name>A0A2H9TBC4_9ZZZZ</name>
<dbReference type="SUPFAM" id="SSF48019">
    <property type="entry name" value="post-AAA+ oligomerization domain-like"/>
    <property type="match status" value="1"/>
</dbReference>
<evidence type="ECO:0000256" key="3">
    <source>
        <dbReference type="ARBA" id="ARBA00022741"/>
    </source>
</evidence>
<dbReference type="GO" id="GO:0003677">
    <property type="term" value="F:DNA binding"/>
    <property type="evidence" value="ECO:0007669"/>
    <property type="project" value="InterPro"/>
</dbReference>
<accession>A0A2H9TBC4</accession>
<dbReference type="GO" id="GO:0005524">
    <property type="term" value="F:ATP binding"/>
    <property type="evidence" value="ECO:0007669"/>
    <property type="project" value="UniProtKB-KW"/>
</dbReference>
<dbReference type="EMBL" id="NSIT01000015">
    <property type="protein sequence ID" value="PJE80504.1"/>
    <property type="molecule type" value="Genomic_DNA"/>
</dbReference>
<dbReference type="GO" id="GO:0000731">
    <property type="term" value="P:DNA synthesis involved in DNA repair"/>
    <property type="evidence" value="ECO:0007669"/>
    <property type="project" value="TreeGrafter"/>
</dbReference>
<dbReference type="InterPro" id="IPR008921">
    <property type="entry name" value="DNA_pol3_clamp-load_cplx_C"/>
</dbReference>
<proteinExistence type="inferred from homology"/>
<dbReference type="Pfam" id="PF00004">
    <property type="entry name" value="AAA"/>
    <property type="match status" value="1"/>
</dbReference>
<dbReference type="PANTHER" id="PTHR13779">
    <property type="entry name" value="WERNER HELICASE-INTERACTING PROTEIN 1 FAMILY MEMBER"/>
    <property type="match status" value="1"/>
</dbReference>
<dbReference type="Pfam" id="PF12002">
    <property type="entry name" value="MgsA_C"/>
    <property type="match status" value="1"/>
</dbReference>
<dbReference type="SUPFAM" id="SSF52540">
    <property type="entry name" value="P-loop containing nucleoside triphosphate hydrolases"/>
    <property type="match status" value="1"/>
</dbReference>
<dbReference type="InterPro" id="IPR027417">
    <property type="entry name" value="P-loop_NTPase"/>
</dbReference>
<feature type="domain" description="AAA+ ATPase" evidence="5">
    <location>
        <begin position="60"/>
        <end position="177"/>
    </location>
</feature>
<organism evidence="6">
    <name type="scientific">invertebrate metagenome</name>
    <dbReference type="NCBI Taxonomy" id="1711999"/>
    <lineage>
        <taxon>unclassified sequences</taxon>
        <taxon>metagenomes</taxon>
        <taxon>organismal metagenomes</taxon>
    </lineage>
</organism>
<comment type="similarity">
    <text evidence="1">Belongs to the AAA ATPase family. RarA/MGS1/WRNIP1 subfamily.</text>
</comment>
<comment type="caution">
    <text evidence="6">The sequence shown here is derived from an EMBL/GenBank/DDBJ whole genome shotgun (WGS) entry which is preliminary data.</text>
</comment>
<dbReference type="Gene3D" id="1.10.8.60">
    <property type="match status" value="1"/>
</dbReference>
<evidence type="ECO:0000256" key="4">
    <source>
        <dbReference type="ARBA" id="ARBA00022840"/>
    </source>
</evidence>
<dbReference type="CDD" id="cd18139">
    <property type="entry name" value="HLD_clamp_RarA"/>
    <property type="match status" value="1"/>
</dbReference>
<gene>
    <name evidence="6" type="primary">rarA</name>
    <name evidence="6" type="ORF">CI610_00532</name>
</gene>
<keyword evidence="3" id="KW-0547">Nucleotide-binding</keyword>
<reference evidence="6" key="1">
    <citation type="journal article" date="2017" name="Appl. Environ. Microbiol.">
        <title>Molecular characterization of an Endozoicomonas-like organism causing infection in king scallop Pecten maximus L.</title>
        <authorList>
            <person name="Cano I."/>
            <person name="van Aerle R."/>
            <person name="Ross S."/>
            <person name="Verner-Jeffreys D.W."/>
            <person name="Paley R.K."/>
            <person name="Rimmer G."/>
            <person name="Ryder D."/>
            <person name="Hooper P."/>
            <person name="Stone D."/>
            <person name="Feist S.W."/>
        </authorList>
    </citation>
    <scope>NUCLEOTIDE SEQUENCE</scope>
</reference>
<dbReference type="InterPro" id="IPR003593">
    <property type="entry name" value="AAA+_ATPase"/>
</dbReference>
<dbReference type="InterPro" id="IPR032423">
    <property type="entry name" value="AAA_assoc_2"/>
</dbReference>
<dbReference type="GO" id="GO:0006261">
    <property type="term" value="P:DNA-templated DNA replication"/>
    <property type="evidence" value="ECO:0007669"/>
    <property type="project" value="TreeGrafter"/>
</dbReference>
<dbReference type="InterPro" id="IPR021886">
    <property type="entry name" value="MgsA_C"/>
</dbReference>
<dbReference type="Pfam" id="PF16193">
    <property type="entry name" value="AAA_assoc_2"/>
    <property type="match status" value="1"/>
</dbReference>
<sequence length="452" mass="50337">MGSKMLDDTSDSELFNMEMDPLDFQPLAARMRPRNLDSFFGQQHLLSPERPLRKALDNGVVHSMVLWGPPGVGKTTLAKLMASCCHCHFESLSAVLSGVKDIRLAIDNARQYRQAYRKKTILFVDEVHRFNKSQQDVFLPYIEEGTIVFIGATTENPSFSLNSALLSRLRVYVLKPLEEAALGQLLNRALHDEVYGLGKQHFSIQKEAAELLVQGSDGDARSLLNMLSVAAEIAESIITEEVVKSVLANASRRMDRRGDVFYDQLSAFHKSVRGSSPDGALYWAARMVDGGVDPLVLVRRLVAIASEDIGNADPRALEITINAWQAYERLGSPEGLLSLAQATVYCACAPKSNAVYKAWKAALSDVKQGQSYPVPEHLCNAPTELLKTLGKGKTYRYVHDEPDAYAAGECYFPEQMATVTYYEPNERGLEIKIREKLTRLREKDVLSSVKLY</sequence>
<dbReference type="AlphaFoldDB" id="A0A2H9TBC4"/>
<dbReference type="GO" id="GO:0008047">
    <property type="term" value="F:enzyme activator activity"/>
    <property type="evidence" value="ECO:0007669"/>
    <property type="project" value="TreeGrafter"/>
</dbReference>
<keyword evidence="2" id="KW-0235">DNA replication</keyword>
<dbReference type="FunFam" id="1.20.272.10:FF:000001">
    <property type="entry name" value="Putative AAA family ATPase"/>
    <property type="match status" value="1"/>
</dbReference>
<dbReference type="Gene3D" id="1.10.3710.10">
    <property type="entry name" value="DNA polymerase III clamp loader subunits, C-terminal domain"/>
    <property type="match status" value="1"/>
</dbReference>
<evidence type="ECO:0000313" key="6">
    <source>
        <dbReference type="EMBL" id="PJE80504.1"/>
    </source>
</evidence>
<protein>
    <submittedName>
        <fullName evidence="6">Replication-associated recombination protein A</fullName>
    </submittedName>
</protein>
<dbReference type="Gene3D" id="1.20.272.10">
    <property type="match status" value="1"/>
</dbReference>
<dbReference type="GO" id="GO:0016887">
    <property type="term" value="F:ATP hydrolysis activity"/>
    <property type="evidence" value="ECO:0007669"/>
    <property type="project" value="InterPro"/>
</dbReference>
<dbReference type="Gene3D" id="3.40.50.300">
    <property type="entry name" value="P-loop containing nucleotide triphosphate hydrolases"/>
    <property type="match status" value="1"/>
</dbReference>
<dbReference type="CDD" id="cd00009">
    <property type="entry name" value="AAA"/>
    <property type="match status" value="1"/>
</dbReference>
<dbReference type="GO" id="GO:0017116">
    <property type="term" value="F:single-stranded DNA helicase activity"/>
    <property type="evidence" value="ECO:0007669"/>
    <property type="project" value="TreeGrafter"/>
</dbReference>
<dbReference type="InterPro" id="IPR051314">
    <property type="entry name" value="AAA_ATPase_RarA/MGS1/WRNIP1"/>
</dbReference>
<evidence type="ECO:0000256" key="1">
    <source>
        <dbReference type="ARBA" id="ARBA00008959"/>
    </source>
</evidence>
<evidence type="ECO:0000256" key="2">
    <source>
        <dbReference type="ARBA" id="ARBA00022705"/>
    </source>
</evidence>
<evidence type="ECO:0000259" key="5">
    <source>
        <dbReference type="SMART" id="SM00382"/>
    </source>
</evidence>
<dbReference type="InterPro" id="IPR003959">
    <property type="entry name" value="ATPase_AAA_core"/>
</dbReference>
<dbReference type="SMART" id="SM00382">
    <property type="entry name" value="AAA"/>
    <property type="match status" value="1"/>
</dbReference>
<dbReference type="PANTHER" id="PTHR13779:SF7">
    <property type="entry name" value="ATPASE WRNIP1"/>
    <property type="match status" value="1"/>
</dbReference>
<keyword evidence="4" id="KW-0067">ATP-binding</keyword>